<dbReference type="Pfam" id="PF13181">
    <property type="entry name" value="TPR_8"/>
    <property type="match status" value="1"/>
</dbReference>
<keyword evidence="2 3" id="KW-0802">TPR repeat</keyword>
<dbReference type="Gene3D" id="1.25.40.10">
    <property type="entry name" value="Tetratricopeptide repeat domain"/>
    <property type="match status" value="1"/>
</dbReference>
<dbReference type="RefSeq" id="WP_058281735.1">
    <property type="nucleotide sequence ID" value="NZ_CYUD01000005.1"/>
</dbReference>
<dbReference type="AlphaFoldDB" id="A0A0P1IRC8"/>
<dbReference type="InterPro" id="IPR019734">
    <property type="entry name" value="TPR_rpt"/>
</dbReference>
<dbReference type="EMBL" id="CYUD01000005">
    <property type="protein sequence ID" value="CUJ99349.1"/>
    <property type="molecule type" value="Genomic_DNA"/>
</dbReference>
<dbReference type="PROSITE" id="PS50005">
    <property type="entry name" value="TPR"/>
    <property type="match status" value="1"/>
</dbReference>
<keyword evidence="4" id="KW-0449">Lipoprotein</keyword>
<gene>
    <name evidence="4" type="ORF">RUE5091_02032</name>
</gene>
<dbReference type="Proteomes" id="UP000051260">
    <property type="component" value="Unassembled WGS sequence"/>
</dbReference>
<proteinExistence type="predicted"/>
<dbReference type="InterPro" id="IPR011990">
    <property type="entry name" value="TPR-like_helical_dom_sf"/>
</dbReference>
<feature type="repeat" description="TPR" evidence="3">
    <location>
        <begin position="76"/>
        <end position="109"/>
    </location>
</feature>
<dbReference type="PANTHER" id="PTHR44858:SF1">
    <property type="entry name" value="UDP-N-ACETYLGLUCOSAMINE--PEPTIDE N-ACETYLGLUCOSAMINYLTRANSFERASE SPINDLY-RELATED"/>
    <property type="match status" value="1"/>
</dbReference>
<protein>
    <submittedName>
        <fullName evidence="4">Putative PEP-CTERM system TPR-repeat lipoprotein</fullName>
    </submittedName>
</protein>
<accession>A0A0P1IRC8</accession>
<name>A0A0P1IRC8_9RHOB</name>
<evidence type="ECO:0000256" key="3">
    <source>
        <dbReference type="PROSITE-ProRule" id="PRU00339"/>
    </source>
</evidence>
<evidence type="ECO:0000313" key="4">
    <source>
        <dbReference type="EMBL" id="CUJ99349.1"/>
    </source>
</evidence>
<dbReference type="InterPro" id="IPR050498">
    <property type="entry name" value="Ycf3"/>
</dbReference>
<dbReference type="SUPFAM" id="SSF48452">
    <property type="entry name" value="TPR-like"/>
    <property type="match status" value="1"/>
</dbReference>
<evidence type="ECO:0000256" key="2">
    <source>
        <dbReference type="ARBA" id="ARBA00022803"/>
    </source>
</evidence>
<reference evidence="5" key="1">
    <citation type="submission" date="2015-09" db="EMBL/GenBank/DDBJ databases">
        <authorList>
            <person name="Rodrigo-Torres L."/>
            <person name="Arahal D.R."/>
        </authorList>
    </citation>
    <scope>NUCLEOTIDE SEQUENCE [LARGE SCALE GENOMIC DNA]</scope>
    <source>
        <strain evidence="5">CECT 5091</strain>
    </source>
</reference>
<keyword evidence="5" id="KW-1185">Reference proteome</keyword>
<dbReference type="STRING" id="1715692.RUE5091_02032"/>
<sequence length="150" mass="17067">MTNVALRNEILKARGWAHYCNWQYEDAISDYNQGLVLRSDDATTFLRRALALDIQGNSEAAVADYAKSQLIDPNNTNALLGKSEIDEKQGRFAEAVQGYERVLDVKPDSRKSGYAIAYMLNQENGKIGLRLFWIRRQRAGQNRFGSMNYL</sequence>
<dbReference type="PANTHER" id="PTHR44858">
    <property type="entry name" value="TETRATRICOPEPTIDE REPEAT PROTEIN 6"/>
    <property type="match status" value="1"/>
</dbReference>
<dbReference type="SMART" id="SM00028">
    <property type="entry name" value="TPR"/>
    <property type="match status" value="3"/>
</dbReference>
<evidence type="ECO:0000256" key="1">
    <source>
        <dbReference type="ARBA" id="ARBA00022737"/>
    </source>
</evidence>
<organism evidence="4 5">
    <name type="scientific">Ruegeria denitrificans</name>
    <dbReference type="NCBI Taxonomy" id="1715692"/>
    <lineage>
        <taxon>Bacteria</taxon>
        <taxon>Pseudomonadati</taxon>
        <taxon>Pseudomonadota</taxon>
        <taxon>Alphaproteobacteria</taxon>
        <taxon>Rhodobacterales</taxon>
        <taxon>Roseobacteraceae</taxon>
        <taxon>Ruegeria</taxon>
    </lineage>
</organism>
<dbReference type="OrthoDB" id="7699845at2"/>
<keyword evidence="1" id="KW-0677">Repeat</keyword>
<evidence type="ECO:0000313" key="5">
    <source>
        <dbReference type="Proteomes" id="UP000051260"/>
    </source>
</evidence>